<dbReference type="EMBL" id="JAAIYP010000007">
    <property type="protein sequence ID" value="NFV78843.1"/>
    <property type="molecule type" value="Genomic_DNA"/>
</dbReference>
<evidence type="ECO:0000259" key="1">
    <source>
        <dbReference type="Pfam" id="PF00563"/>
    </source>
</evidence>
<accession>A0A7C9QRI5</accession>
<proteinExistence type="predicted"/>
<reference evidence="2 3" key="1">
    <citation type="submission" date="2020-02" db="EMBL/GenBank/DDBJ databases">
        <authorList>
            <person name="Dziuba M."/>
            <person name="Kuznetsov B."/>
            <person name="Mardanov A."/>
            <person name="Ravin N."/>
            <person name="Grouzdev D."/>
        </authorList>
    </citation>
    <scope>NUCLEOTIDE SEQUENCE [LARGE SCALE GENOMIC DNA]</scope>
    <source>
        <strain evidence="2 3">SpK</strain>
    </source>
</reference>
<gene>
    <name evidence="2" type="ORF">G4223_01760</name>
</gene>
<protein>
    <submittedName>
        <fullName evidence="2">EAL domain-containing protein</fullName>
    </submittedName>
</protein>
<dbReference type="Pfam" id="PF00563">
    <property type="entry name" value="EAL"/>
    <property type="match status" value="1"/>
</dbReference>
<dbReference type="SUPFAM" id="SSF141868">
    <property type="entry name" value="EAL domain-like"/>
    <property type="match status" value="1"/>
</dbReference>
<name>A0A7C9QRI5_9PROT</name>
<comment type="caution">
    <text evidence="2">The sequence shown here is derived from an EMBL/GenBank/DDBJ whole genome shotgun (WGS) entry which is preliminary data.</text>
</comment>
<feature type="domain" description="EAL" evidence="1">
    <location>
        <begin position="219"/>
        <end position="379"/>
    </location>
</feature>
<dbReference type="InterPro" id="IPR035919">
    <property type="entry name" value="EAL_sf"/>
</dbReference>
<dbReference type="Gene3D" id="3.20.20.450">
    <property type="entry name" value="EAL domain"/>
    <property type="match status" value="1"/>
</dbReference>
<keyword evidence="3" id="KW-1185">Reference proteome</keyword>
<organism evidence="2 3">
    <name type="scientific">Magnetospirillum aberrantis SpK</name>
    <dbReference type="NCBI Taxonomy" id="908842"/>
    <lineage>
        <taxon>Bacteria</taxon>
        <taxon>Pseudomonadati</taxon>
        <taxon>Pseudomonadota</taxon>
        <taxon>Alphaproteobacteria</taxon>
        <taxon>Rhodospirillales</taxon>
        <taxon>Rhodospirillaceae</taxon>
        <taxon>Magnetospirillum</taxon>
    </lineage>
</organism>
<dbReference type="AlphaFoldDB" id="A0A7C9QRI5"/>
<evidence type="ECO:0000313" key="2">
    <source>
        <dbReference type="EMBL" id="NFV78843.1"/>
    </source>
</evidence>
<evidence type="ECO:0000313" key="3">
    <source>
        <dbReference type="Proteomes" id="UP000480684"/>
    </source>
</evidence>
<dbReference type="RefSeq" id="WP_163674169.1">
    <property type="nucleotide sequence ID" value="NZ_JAAIYP010000007.1"/>
</dbReference>
<dbReference type="InterPro" id="IPR001633">
    <property type="entry name" value="EAL_dom"/>
</dbReference>
<sequence>MRVTEAERAFLHELHVVKKNPLGKRLIHFCVSMAPPHRDVSHRVERAKHFIKKSFERSPYCQVYQASNSDLFVAYSHIPVSEVLGVCSRVEKLFCDEPVSARNPYNEYAFYKVADAVKELDLVFAAFKGILSGGQNDNEAGALKRPMAPEHLTFLSDKLRTTDLRHCIFNQPVYFIGAKVPSIEFLEFYMASRQIEAQFLPDVSLGGNPWLFHALAGDYDRATLRTLAKEIGEYRHKAFSVNVSLSTILSKDFAEFYDALPTKLAGKIVLEIHKTDLVQNFSLVKDVKELVRKKGLRLCIDGLEWRDFEVLHLKRLAPDFVKVIWHNDLLAASHDEIAILVRGKSGLAENCELILSRCDSPKAFPFARTLGVKYIQGRLADQFFKTGMEM</sequence>
<dbReference type="Proteomes" id="UP000480684">
    <property type="component" value="Unassembled WGS sequence"/>
</dbReference>